<dbReference type="EMBL" id="CP001843">
    <property type="protein sequence ID" value="AEF86929.1"/>
    <property type="molecule type" value="Genomic_DNA"/>
</dbReference>
<dbReference type="RefSeq" id="WP_015706746.1">
    <property type="nucleotide sequence ID" value="NC_015578.1"/>
</dbReference>
<keyword evidence="3" id="KW-1185">Reference proteome</keyword>
<sequence>MGRTVLLICTFGLLFSGTPGLFADEETERTLRAFADPARVWGTGVEGVIEEAYRQCFKTYILDGKVMNLRMPFAQNNERDQLSDQTWEFQGGGKADPVSLWEIITGILYSDEFESYAGILGDGKEKVMILDIPTRTWTSSRDLFDIARMKAGAYRGLPHRPYVLVNGEGLSEADVYNYLYCLGWVGMDCSGFVWHTLSYIARKGGVTLAGPCAGPSAFPGGGSLPTMWGPGSSIPGHRKSSPSGMRSAALNLRMCCSSGAPAGGWFIPPLSNRWI</sequence>
<proteinExistence type="predicted"/>
<evidence type="ECO:0008006" key="4">
    <source>
        <dbReference type="Google" id="ProtNLM"/>
    </source>
</evidence>
<dbReference type="KEGG" id="tpi:TREPR_3550"/>
<dbReference type="HOGENOM" id="CLU_1011724_0_0_12"/>
<feature type="signal peptide" evidence="1">
    <location>
        <begin position="1"/>
        <end position="23"/>
    </location>
</feature>
<dbReference type="STRING" id="545694.TREPR_3550"/>
<protein>
    <recommendedName>
        <fullName evidence="4">NlpC/P60 domain-containing protein</fullName>
    </recommendedName>
</protein>
<evidence type="ECO:0000313" key="2">
    <source>
        <dbReference type="EMBL" id="AEF86929.1"/>
    </source>
</evidence>
<name>F5YIC3_TREPZ</name>
<feature type="chain" id="PRO_5003335227" description="NlpC/P60 domain-containing protein" evidence="1">
    <location>
        <begin position="24"/>
        <end position="275"/>
    </location>
</feature>
<dbReference type="Proteomes" id="UP000009223">
    <property type="component" value="Chromosome"/>
</dbReference>
<evidence type="ECO:0000313" key="3">
    <source>
        <dbReference type="Proteomes" id="UP000009223"/>
    </source>
</evidence>
<dbReference type="eggNOG" id="ENOG5031CHX">
    <property type="taxonomic scope" value="Bacteria"/>
</dbReference>
<evidence type="ECO:0000256" key="1">
    <source>
        <dbReference type="SAM" id="SignalP"/>
    </source>
</evidence>
<gene>
    <name evidence="2" type="ordered locus">TREPR_3550</name>
</gene>
<keyword evidence="1" id="KW-0732">Signal</keyword>
<dbReference type="AlphaFoldDB" id="F5YIC3"/>
<reference evidence="3" key="1">
    <citation type="submission" date="2009-12" db="EMBL/GenBank/DDBJ databases">
        <title>Complete sequence of Treponema primitia strain ZAS-2.</title>
        <authorList>
            <person name="Tetu S.G."/>
            <person name="Matson E."/>
            <person name="Ren Q."/>
            <person name="Seshadri R."/>
            <person name="Elbourne L."/>
            <person name="Hassan K.A."/>
            <person name="Durkin A."/>
            <person name="Radune D."/>
            <person name="Mohamoud Y."/>
            <person name="Shay R."/>
            <person name="Jin S."/>
            <person name="Zhang X."/>
            <person name="Lucey K."/>
            <person name="Ballor N.R."/>
            <person name="Ottesen E."/>
            <person name="Rosenthal R."/>
            <person name="Allen A."/>
            <person name="Leadbetter J.R."/>
            <person name="Paulsen I.T."/>
        </authorList>
    </citation>
    <scope>NUCLEOTIDE SEQUENCE [LARGE SCALE GENOMIC DNA]</scope>
    <source>
        <strain evidence="3">ATCC BAA-887 / DSM 12427 / ZAS-2</strain>
    </source>
</reference>
<reference evidence="2 3" key="2">
    <citation type="journal article" date="2011" name="ISME J.">
        <title>RNA-seq reveals cooperative metabolic interactions between two termite-gut spirochete species in co-culture.</title>
        <authorList>
            <person name="Rosenthal A.Z."/>
            <person name="Matson E.G."/>
            <person name="Eldar A."/>
            <person name="Leadbetter J.R."/>
        </authorList>
    </citation>
    <scope>NUCLEOTIDE SEQUENCE [LARGE SCALE GENOMIC DNA]</scope>
    <source>
        <strain evidence="3">ATCC BAA-887 / DSM 12427 / ZAS-2</strain>
    </source>
</reference>
<organism evidence="2 3">
    <name type="scientific">Treponema primitia (strain ATCC BAA-887 / DSM 12427 / ZAS-2)</name>
    <dbReference type="NCBI Taxonomy" id="545694"/>
    <lineage>
        <taxon>Bacteria</taxon>
        <taxon>Pseudomonadati</taxon>
        <taxon>Spirochaetota</taxon>
        <taxon>Spirochaetia</taxon>
        <taxon>Spirochaetales</taxon>
        <taxon>Treponemataceae</taxon>
        <taxon>Treponema</taxon>
    </lineage>
</organism>
<accession>F5YIC3</accession>